<accession>A0ABW3HS61</accession>
<reference evidence="11" key="1">
    <citation type="journal article" date="2019" name="Int. J. Syst. Evol. Microbiol.">
        <title>The Global Catalogue of Microorganisms (GCM) 10K type strain sequencing project: providing services to taxonomists for standard genome sequencing and annotation.</title>
        <authorList>
            <consortium name="The Broad Institute Genomics Platform"/>
            <consortium name="The Broad Institute Genome Sequencing Center for Infectious Disease"/>
            <person name="Wu L."/>
            <person name="Ma J."/>
        </authorList>
    </citation>
    <scope>NUCLEOTIDE SEQUENCE [LARGE SCALE GENOMIC DNA]</scope>
    <source>
        <strain evidence="11">CCUG 59129</strain>
    </source>
</reference>
<gene>
    <name evidence="10" type="ORF">ACFQ2I_12700</name>
</gene>
<feature type="modified residue" description="4-aspartylphosphate" evidence="6">
    <location>
        <position position="61"/>
    </location>
</feature>
<keyword evidence="2" id="KW-0902">Two-component regulatory system</keyword>
<dbReference type="InterPro" id="IPR036388">
    <property type="entry name" value="WH-like_DNA-bd_sf"/>
</dbReference>
<keyword evidence="3" id="KW-0805">Transcription regulation</keyword>
<dbReference type="SUPFAM" id="SSF46894">
    <property type="entry name" value="C-terminal effector domain of the bipartite response regulators"/>
    <property type="match status" value="1"/>
</dbReference>
<dbReference type="Pfam" id="PF00486">
    <property type="entry name" value="Trans_reg_C"/>
    <property type="match status" value="1"/>
</dbReference>
<dbReference type="PROSITE" id="PS50110">
    <property type="entry name" value="RESPONSE_REGULATORY"/>
    <property type="match status" value="1"/>
</dbReference>
<feature type="DNA-binding region" description="OmpR/PhoB-type" evidence="7">
    <location>
        <begin position="140"/>
        <end position="241"/>
    </location>
</feature>
<dbReference type="SMART" id="SM00448">
    <property type="entry name" value="REC"/>
    <property type="match status" value="1"/>
</dbReference>
<evidence type="ECO:0000256" key="4">
    <source>
        <dbReference type="ARBA" id="ARBA00023125"/>
    </source>
</evidence>
<protein>
    <submittedName>
        <fullName evidence="10">Response regulator transcription factor</fullName>
    </submittedName>
</protein>
<dbReference type="PANTHER" id="PTHR48111:SF52">
    <property type="entry name" value="TRANSCRIPTIONAL REGULATORY PROTEIN YVRH"/>
    <property type="match status" value="1"/>
</dbReference>
<dbReference type="PANTHER" id="PTHR48111">
    <property type="entry name" value="REGULATOR OF RPOS"/>
    <property type="match status" value="1"/>
</dbReference>
<dbReference type="Pfam" id="PF00072">
    <property type="entry name" value="Response_reg"/>
    <property type="match status" value="1"/>
</dbReference>
<evidence type="ECO:0000256" key="2">
    <source>
        <dbReference type="ARBA" id="ARBA00023012"/>
    </source>
</evidence>
<evidence type="ECO:0000256" key="1">
    <source>
        <dbReference type="ARBA" id="ARBA00022553"/>
    </source>
</evidence>
<comment type="caution">
    <text evidence="10">The sequence shown here is derived from an EMBL/GenBank/DDBJ whole genome shotgun (WGS) entry which is preliminary data.</text>
</comment>
<dbReference type="SUPFAM" id="SSF52172">
    <property type="entry name" value="CheY-like"/>
    <property type="match status" value="1"/>
</dbReference>
<dbReference type="InterPro" id="IPR039420">
    <property type="entry name" value="WalR-like"/>
</dbReference>
<sequence length="247" mass="28385">MTTADHSIEPHHILIVEDDRDIAELIAIYLHNAGFRTSTAFTLQEADSLLEKLKPQLVLCDIMLPDGEGTDWVKRLRQRSTLPVILLSSRKEPKDIITGLELGGDDYMTKPFDPDIMVARVKAQLRRFRSAADAGNMQADKERQWTDGRLELHFGRREVRVNGQELSLPAKELQLLFLLAEHPDQVFSVERLYESIWGMDGWSDQRTVMVHIHHVRRKIEEDVGLPRYILTVRGVGYKFADGNQPHR</sequence>
<organism evidence="10 11">
    <name type="scientific">Paenibacillus chungangensis</name>
    <dbReference type="NCBI Taxonomy" id="696535"/>
    <lineage>
        <taxon>Bacteria</taxon>
        <taxon>Bacillati</taxon>
        <taxon>Bacillota</taxon>
        <taxon>Bacilli</taxon>
        <taxon>Bacillales</taxon>
        <taxon>Paenibacillaceae</taxon>
        <taxon>Paenibacillus</taxon>
    </lineage>
</organism>
<evidence type="ECO:0000256" key="5">
    <source>
        <dbReference type="ARBA" id="ARBA00023163"/>
    </source>
</evidence>
<keyword evidence="1 6" id="KW-0597">Phosphoprotein</keyword>
<keyword evidence="5" id="KW-0804">Transcription</keyword>
<dbReference type="SMART" id="SM00862">
    <property type="entry name" value="Trans_reg_C"/>
    <property type="match status" value="1"/>
</dbReference>
<dbReference type="EMBL" id="JBHTJZ010000017">
    <property type="protein sequence ID" value="MFD0960247.1"/>
    <property type="molecule type" value="Genomic_DNA"/>
</dbReference>
<dbReference type="Proteomes" id="UP001596989">
    <property type="component" value="Unassembled WGS sequence"/>
</dbReference>
<keyword evidence="4 7" id="KW-0238">DNA-binding</keyword>
<name>A0ABW3HS61_9BACL</name>
<dbReference type="InterPro" id="IPR011006">
    <property type="entry name" value="CheY-like_superfamily"/>
</dbReference>
<evidence type="ECO:0000259" key="9">
    <source>
        <dbReference type="PROSITE" id="PS51755"/>
    </source>
</evidence>
<evidence type="ECO:0000313" key="11">
    <source>
        <dbReference type="Proteomes" id="UP001596989"/>
    </source>
</evidence>
<evidence type="ECO:0000313" key="10">
    <source>
        <dbReference type="EMBL" id="MFD0960247.1"/>
    </source>
</evidence>
<dbReference type="RefSeq" id="WP_377564667.1">
    <property type="nucleotide sequence ID" value="NZ_JBHTJZ010000017.1"/>
</dbReference>
<evidence type="ECO:0000256" key="7">
    <source>
        <dbReference type="PROSITE-ProRule" id="PRU01091"/>
    </source>
</evidence>
<dbReference type="Gene3D" id="6.10.250.690">
    <property type="match status" value="1"/>
</dbReference>
<keyword evidence="11" id="KW-1185">Reference proteome</keyword>
<proteinExistence type="predicted"/>
<evidence type="ECO:0000259" key="8">
    <source>
        <dbReference type="PROSITE" id="PS50110"/>
    </source>
</evidence>
<evidence type="ECO:0000256" key="6">
    <source>
        <dbReference type="PROSITE-ProRule" id="PRU00169"/>
    </source>
</evidence>
<dbReference type="CDD" id="cd00383">
    <property type="entry name" value="trans_reg_C"/>
    <property type="match status" value="1"/>
</dbReference>
<dbReference type="InterPro" id="IPR016032">
    <property type="entry name" value="Sig_transdc_resp-reg_C-effctor"/>
</dbReference>
<feature type="domain" description="Response regulatory" evidence="8">
    <location>
        <begin position="12"/>
        <end position="125"/>
    </location>
</feature>
<dbReference type="InterPro" id="IPR001867">
    <property type="entry name" value="OmpR/PhoB-type_DNA-bd"/>
</dbReference>
<dbReference type="CDD" id="cd17574">
    <property type="entry name" value="REC_OmpR"/>
    <property type="match status" value="1"/>
</dbReference>
<dbReference type="InterPro" id="IPR001789">
    <property type="entry name" value="Sig_transdc_resp-reg_receiver"/>
</dbReference>
<feature type="domain" description="OmpR/PhoB-type" evidence="9">
    <location>
        <begin position="140"/>
        <end position="241"/>
    </location>
</feature>
<evidence type="ECO:0000256" key="3">
    <source>
        <dbReference type="ARBA" id="ARBA00023015"/>
    </source>
</evidence>
<dbReference type="Gene3D" id="3.40.50.2300">
    <property type="match status" value="1"/>
</dbReference>
<dbReference type="Gene3D" id="1.10.10.10">
    <property type="entry name" value="Winged helix-like DNA-binding domain superfamily/Winged helix DNA-binding domain"/>
    <property type="match status" value="1"/>
</dbReference>
<dbReference type="PROSITE" id="PS51755">
    <property type="entry name" value="OMPR_PHOB"/>
    <property type="match status" value="1"/>
</dbReference>